<evidence type="ECO:0000313" key="2">
    <source>
        <dbReference type="EMBL" id="TKT73030.1"/>
    </source>
</evidence>
<gene>
    <name evidence="2" type="ORF">YH63_017250</name>
</gene>
<evidence type="ECO:0000256" key="1">
    <source>
        <dbReference type="SAM" id="MobiDB-lite"/>
    </source>
</evidence>
<dbReference type="Proteomes" id="UP000034832">
    <property type="component" value="Unassembled WGS sequence"/>
</dbReference>
<comment type="caution">
    <text evidence="2">The sequence shown here is derived from an EMBL/GenBank/DDBJ whole genome shotgun (WGS) entry which is preliminary data.</text>
</comment>
<organism evidence="2 3">
    <name type="scientific">Afipia massiliensis</name>
    <dbReference type="NCBI Taxonomy" id="211460"/>
    <lineage>
        <taxon>Bacteria</taxon>
        <taxon>Pseudomonadati</taxon>
        <taxon>Pseudomonadota</taxon>
        <taxon>Alphaproteobacteria</taxon>
        <taxon>Hyphomicrobiales</taxon>
        <taxon>Nitrobacteraceae</taxon>
        <taxon>Afipia</taxon>
    </lineage>
</organism>
<keyword evidence="3" id="KW-1185">Reference proteome</keyword>
<sequence>MEEDPRKPQTLALAPVLIFAAVLLAVFGAALVTAFDISPTVVATTDKAPPGTTGLARPHSTSEQR</sequence>
<proteinExistence type="predicted"/>
<dbReference type="AlphaFoldDB" id="A0A4U6BR25"/>
<evidence type="ECO:0000313" key="3">
    <source>
        <dbReference type="Proteomes" id="UP000034832"/>
    </source>
</evidence>
<reference evidence="2" key="1">
    <citation type="submission" date="2019-04" db="EMBL/GenBank/DDBJ databases">
        <title>Whole genome sequencing of cave bacteria.</title>
        <authorList>
            <person name="Gan H.M."/>
            <person name="Barton H."/>
            <person name="Savka M.A."/>
        </authorList>
    </citation>
    <scope>NUCLEOTIDE SEQUENCE [LARGE SCALE GENOMIC DNA]</scope>
    <source>
        <strain evidence="2">LC387</strain>
    </source>
</reference>
<name>A0A4U6BR25_9BRAD</name>
<dbReference type="EMBL" id="LBIA02000001">
    <property type="protein sequence ID" value="TKT73030.1"/>
    <property type="molecule type" value="Genomic_DNA"/>
</dbReference>
<feature type="region of interest" description="Disordered" evidence="1">
    <location>
        <begin position="42"/>
        <end position="65"/>
    </location>
</feature>
<protein>
    <submittedName>
        <fullName evidence="2">Uncharacterized protein</fullName>
    </submittedName>
</protein>
<accession>A0A4U6BR25</accession>
<dbReference type="OrthoDB" id="8130144at2"/>